<protein>
    <submittedName>
        <fullName evidence="5">ATP-binding protein</fullName>
    </submittedName>
</protein>
<dbReference type="InterPro" id="IPR027417">
    <property type="entry name" value="P-loop_NTPase"/>
</dbReference>
<evidence type="ECO:0000313" key="5">
    <source>
        <dbReference type="EMBL" id="MFC4651204.1"/>
    </source>
</evidence>
<dbReference type="SUPFAM" id="SSF52540">
    <property type="entry name" value="P-loop containing nucleoside triphosphate hydrolases"/>
    <property type="match status" value="1"/>
</dbReference>
<dbReference type="Gene3D" id="3.40.50.300">
    <property type="entry name" value="P-loop containing nucleotide triphosphate hydrolases"/>
    <property type="match status" value="1"/>
</dbReference>
<feature type="compositionally biased region" description="Basic and acidic residues" evidence="3">
    <location>
        <begin position="17"/>
        <end position="31"/>
    </location>
</feature>
<evidence type="ECO:0000256" key="3">
    <source>
        <dbReference type="SAM" id="MobiDB-lite"/>
    </source>
</evidence>
<dbReference type="Pfam" id="PF13191">
    <property type="entry name" value="AAA_16"/>
    <property type="match status" value="1"/>
</dbReference>
<feature type="compositionally biased region" description="Pro residues" evidence="3">
    <location>
        <begin position="190"/>
        <end position="213"/>
    </location>
</feature>
<dbReference type="PANTHER" id="PTHR16305:SF35">
    <property type="entry name" value="TRANSCRIPTIONAL ACTIVATOR DOMAIN"/>
    <property type="match status" value="1"/>
</dbReference>
<keyword evidence="2 5" id="KW-0067">ATP-binding</keyword>
<evidence type="ECO:0000313" key="6">
    <source>
        <dbReference type="Proteomes" id="UP001595913"/>
    </source>
</evidence>
<keyword evidence="6" id="KW-1185">Reference proteome</keyword>
<keyword evidence="1" id="KW-0547">Nucleotide-binding</keyword>
<dbReference type="RefSeq" id="WP_381187988.1">
    <property type="nucleotide sequence ID" value="NZ_JBHSFR010000082.1"/>
</dbReference>
<dbReference type="InterPro" id="IPR041664">
    <property type="entry name" value="AAA_16"/>
</dbReference>
<dbReference type="EMBL" id="JBHSFR010000082">
    <property type="protein sequence ID" value="MFC4651204.1"/>
    <property type="molecule type" value="Genomic_DNA"/>
</dbReference>
<sequence length="213" mass="22622">MAAHTDTELILGGTPVRLDRTGERLTGRERESDELDGGLRDPAGPRLVFVRGERGIGRSAFVRAAADRLTASGIAVLSVNCVPGDGERPLMLALRLVRALEEHRSAAARRRPARKPGAKALSAVQRGDRAAMAEALAAALAQPTPVTVLVDDTQHADPDSLALLHQTDLRRVPPGTRLLLTTIQHTEPPRTQPSPGPDLPPDQQPSPPSPGTT</sequence>
<dbReference type="PANTHER" id="PTHR16305">
    <property type="entry name" value="TESTICULAR SOLUBLE ADENYLYL CYCLASE"/>
    <property type="match status" value="1"/>
</dbReference>
<organism evidence="5 6">
    <name type="scientific">Streptomyces mangrovi</name>
    <dbReference type="NCBI Taxonomy" id="1206892"/>
    <lineage>
        <taxon>Bacteria</taxon>
        <taxon>Bacillati</taxon>
        <taxon>Actinomycetota</taxon>
        <taxon>Actinomycetes</taxon>
        <taxon>Kitasatosporales</taxon>
        <taxon>Streptomycetaceae</taxon>
        <taxon>Streptomyces</taxon>
    </lineage>
</organism>
<gene>
    <name evidence="5" type="ORF">ACFPEU_55900</name>
</gene>
<accession>A0ABV9JAU5</accession>
<dbReference type="Proteomes" id="UP001595913">
    <property type="component" value="Unassembled WGS sequence"/>
</dbReference>
<feature type="domain" description="Orc1-like AAA ATPase" evidence="4">
    <location>
        <begin position="24"/>
        <end position="166"/>
    </location>
</feature>
<name>A0ABV9JAU5_9ACTN</name>
<proteinExistence type="predicted"/>
<feature type="non-terminal residue" evidence="5">
    <location>
        <position position="213"/>
    </location>
</feature>
<comment type="caution">
    <text evidence="5">The sequence shown here is derived from an EMBL/GenBank/DDBJ whole genome shotgun (WGS) entry which is preliminary data.</text>
</comment>
<feature type="region of interest" description="Disordered" evidence="3">
    <location>
        <begin position="1"/>
        <end position="38"/>
    </location>
</feature>
<reference evidence="6" key="1">
    <citation type="journal article" date="2019" name="Int. J. Syst. Evol. Microbiol.">
        <title>The Global Catalogue of Microorganisms (GCM) 10K type strain sequencing project: providing services to taxonomists for standard genome sequencing and annotation.</title>
        <authorList>
            <consortium name="The Broad Institute Genomics Platform"/>
            <consortium name="The Broad Institute Genome Sequencing Center for Infectious Disease"/>
            <person name="Wu L."/>
            <person name="Ma J."/>
        </authorList>
    </citation>
    <scope>NUCLEOTIDE SEQUENCE [LARGE SCALE GENOMIC DNA]</scope>
    <source>
        <strain evidence="6">CGMCC 4.7117</strain>
    </source>
</reference>
<dbReference type="GO" id="GO:0005524">
    <property type="term" value="F:ATP binding"/>
    <property type="evidence" value="ECO:0007669"/>
    <property type="project" value="UniProtKB-KW"/>
</dbReference>
<evidence type="ECO:0000256" key="2">
    <source>
        <dbReference type="ARBA" id="ARBA00022840"/>
    </source>
</evidence>
<evidence type="ECO:0000259" key="4">
    <source>
        <dbReference type="Pfam" id="PF13191"/>
    </source>
</evidence>
<evidence type="ECO:0000256" key="1">
    <source>
        <dbReference type="ARBA" id="ARBA00022741"/>
    </source>
</evidence>
<feature type="region of interest" description="Disordered" evidence="3">
    <location>
        <begin position="174"/>
        <end position="213"/>
    </location>
</feature>